<reference evidence="7 8" key="1">
    <citation type="submission" date="2018-05" db="EMBL/GenBank/DDBJ databases">
        <title>Draft genome sequence of Scytalidium lignicola DSM 105466, a ubiquitous saprotrophic fungus.</title>
        <authorList>
            <person name="Buettner E."/>
            <person name="Gebauer A.M."/>
            <person name="Hofrichter M."/>
            <person name="Liers C."/>
            <person name="Kellner H."/>
        </authorList>
    </citation>
    <scope>NUCLEOTIDE SEQUENCE [LARGE SCALE GENOMIC DNA]</scope>
    <source>
        <strain evidence="7 8">DSM 105466</strain>
    </source>
</reference>
<feature type="non-terminal residue" evidence="7">
    <location>
        <position position="1"/>
    </location>
</feature>
<gene>
    <name evidence="7" type="ORF">B7463_g10750</name>
</gene>
<accession>A0A3E2GWU2</accession>
<evidence type="ECO:0000256" key="6">
    <source>
        <dbReference type="ARBA" id="ARBA00031849"/>
    </source>
</evidence>
<comment type="similarity">
    <text evidence="2">Belongs to the AIM9 family.</text>
</comment>
<protein>
    <recommendedName>
        <fullName evidence="3">Altered inheritance of mitochondria protein 9, mitochondrial</fullName>
    </recommendedName>
    <alternativeName>
        <fullName evidence="6">Found in mitochondrial proteome protein 29</fullName>
    </alternativeName>
</protein>
<sequence length="265" mass="31671">MRQRILNYQKVISISKLRLILYLLFQAQISIRRHWHPDLHCDNLFVDPDTNKITQIIDWQSALVAPLFLQSRVPRIIRHSKLVKEDWSVPERPDDYDGLSAEQKAVVDADIESLTHHKYYRYQTYKKNPRRWACIEEQQKLELRTNPVKLVTEAWKNDDVFYLHEALIKLISNWDELEENSGCPIDFSEEERRIYEQDEDNIISIGEILTIFYSDNVLPVDGMVDPTDYDRAKRNCPKFNEIFLGLTSTLEEKRLFERLWPYQDR</sequence>
<dbReference type="Proteomes" id="UP000258309">
    <property type="component" value="Unassembled WGS sequence"/>
</dbReference>
<dbReference type="EMBL" id="NCSJ02000322">
    <property type="protein sequence ID" value="RFU25586.1"/>
    <property type="molecule type" value="Genomic_DNA"/>
</dbReference>
<keyword evidence="5" id="KW-0496">Mitochondrion</keyword>
<dbReference type="Gene3D" id="3.90.1200.10">
    <property type="match status" value="1"/>
</dbReference>
<evidence type="ECO:0000256" key="4">
    <source>
        <dbReference type="ARBA" id="ARBA00022946"/>
    </source>
</evidence>
<dbReference type="AlphaFoldDB" id="A0A3E2GWU2"/>
<evidence type="ECO:0000256" key="3">
    <source>
        <dbReference type="ARBA" id="ARBA00016197"/>
    </source>
</evidence>
<name>A0A3E2GWU2_SCYLI</name>
<dbReference type="STRING" id="5539.A0A3E2GWU2"/>
<dbReference type="OMA" id="YYLAVTH"/>
<dbReference type="SUPFAM" id="SSF56112">
    <property type="entry name" value="Protein kinase-like (PK-like)"/>
    <property type="match status" value="1"/>
</dbReference>
<proteinExistence type="inferred from homology"/>
<keyword evidence="4" id="KW-0809">Transit peptide</keyword>
<keyword evidence="8" id="KW-1185">Reference proteome</keyword>
<dbReference type="OrthoDB" id="2968323at2759"/>
<evidence type="ECO:0000313" key="7">
    <source>
        <dbReference type="EMBL" id="RFU25586.1"/>
    </source>
</evidence>
<comment type="caution">
    <text evidence="7">The sequence shown here is derived from an EMBL/GenBank/DDBJ whole genome shotgun (WGS) entry which is preliminary data.</text>
</comment>
<feature type="non-terminal residue" evidence="7">
    <location>
        <position position="265"/>
    </location>
</feature>
<evidence type="ECO:0000256" key="1">
    <source>
        <dbReference type="ARBA" id="ARBA00004173"/>
    </source>
</evidence>
<dbReference type="GO" id="GO:0005739">
    <property type="term" value="C:mitochondrion"/>
    <property type="evidence" value="ECO:0007669"/>
    <property type="project" value="UniProtKB-SubCell"/>
</dbReference>
<dbReference type="InterPro" id="IPR051035">
    <property type="entry name" value="Mito_inheritance_9"/>
</dbReference>
<dbReference type="PANTHER" id="PTHR36091:SF1">
    <property type="entry name" value="ALTERED INHERITANCE OF MITOCHONDRIA PROTEIN 9, MITOCHONDRIAL"/>
    <property type="match status" value="1"/>
</dbReference>
<evidence type="ECO:0000256" key="5">
    <source>
        <dbReference type="ARBA" id="ARBA00023128"/>
    </source>
</evidence>
<organism evidence="7 8">
    <name type="scientific">Scytalidium lignicola</name>
    <name type="common">Hyphomycete</name>
    <dbReference type="NCBI Taxonomy" id="5539"/>
    <lineage>
        <taxon>Eukaryota</taxon>
        <taxon>Fungi</taxon>
        <taxon>Dikarya</taxon>
        <taxon>Ascomycota</taxon>
        <taxon>Pezizomycotina</taxon>
        <taxon>Leotiomycetes</taxon>
        <taxon>Leotiomycetes incertae sedis</taxon>
        <taxon>Scytalidium</taxon>
    </lineage>
</organism>
<comment type="subcellular location">
    <subcellularLocation>
        <location evidence="1">Mitochondrion</location>
    </subcellularLocation>
</comment>
<dbReference type="PANTHER" id="PTHR36091">
    <property type="entry name" value="ALTERED INHERITANCE OF MITOCHONDRIA PROTEIN 9, MITOCHONDRIAL"/>
    <property type="match status" value="1"/>
</dbReference>
<evidence type="ECO:0000313" key="8">
    <source>
        <dbReference type="Proteomes" id="UP000258309"/>
    </source>
</evidence>
<dbReference type="InterPro" id="IPR011009">
    <property type="entry name" value="Kinase-like_dom_sf"/>
</dbReference>
<evidence type="ECO:0000256" key="2">
    <source>
        <dbReference type="ARBA" id="ARBA00005543"/>
    </source>
</evidence>